<feature type="transmembrane region" description="Helical" evidence="1">
    <location>
        <begin position="115"/>
        <end position="134"/>
    </location>
</feature>
<evidence type="ECO:0000313" key="3">
    <source>
        <dbReference type="Proteomes" id="UP000430670"/>
    </source>
</evidence>
<keyword evidence="1" id="KW-1133">Transmembrane helix</keyword>
<feature type="transmembrane region" description="Helical" evidence="1">
    <location>
        <begin position="20"/>
        <end position="41"/>
    </location>
</feature>
<dbReference type="RefSeq" id="WP_155477776.1">
    <property type="nucleotide sequence ID" value="NZ_WNKU01000032.1"/>
</dbReference>
<organism evidence="2 3">
    <name type="scientific">Heliobacterium mobile</name>
    <name type="common">Heliobacillus mobilis</name>
    <dbReference type="NCBI Taxonomy" id="28064"/>
    <lineage>
        <taxon>Bacteria</taxon>
        <taxon>Bacillati</taxon>
        <taxon>Bacillota</taxon>
        <taxon>Clostridia</taxon>
        <taxon>Eubacteriales</taxon>
        <taxon>Heliobacteriaceae</taxon>
        <taxon>Heliobacterium</taxon>
    </lineage>
</organism>
<accession>A0A6I3SPS5</accession>
<dbReference type="OrthoDB" id="8582979at2"/>
<evidence type="ECO:0000256" key="1">
    <source>
        <dbReference type="SAM" id="Phobius"/>
    </source>
</evidence>
<dbReference type="Pfam" id="PF06182">
    <property type="entry name" value="ABC2_membrane_6"/>
    <property type="match status" value="1"/>
</dbReference>
<feature type="transmembrane region" description="Helical" evidence="1">
    <location>
        <begin position="241"/>
        <end position="258"/>
    </location>
</feature>
<sequence length="267" mass="30293">MNAWMKLQYEVMRIQFMKMLAYRVVYFTGVFNYAINIGAYYFLWEAIYRHRSLIGGLTLEQMVTYVAVAWISRTFYFNNVDREIADDVRTGKVAVELARPYDYLTFKISGALGEALFRLIFFTVPGSIFVYLLFPVAWPASVASLGWFGLSIILSFAVNNAINLLTGMTAFYTLNTTGIIRAKHISIDLLSGLIVPISLFPEGFQLWLKWLPFQSIAFVPTMIYTGALQGDALFDALSRQFLWALLLSVIAWGLFAVARRKMVVQGG</sequence>
<dbReference type="EMBL" id="WNKU01000032">
    <property type="protein sequence ID" value="MTV50695.1"/>
    <property type="molecule type" value="Genomic_DNA"/>
</dbReference>
<gene>
    <name evidence="2" type="ORF">GJ688_17300</name>
</gene>
<keyword evidence="3" id="KW-1185">Reference proteome</keyword>
<evidence type="ECO:0000313" key="2">
    <source>
        <dbReference type="EMBL" id="MTV50695.1"/>
    </source>
</evidence>
<feature type="transmembrane region" description="Helical" evidence="1">
    <location>
        <begin position="146"/>
        <end position="174"/>
    </location>
</feature>
<dbReference type="PANTHER" id="PTHR36832">
    <property type="entry name" value="SLR1174 PROTEIN-RELATED"/>
    <property type="match status" value="1"/>
</dbReference>
<keyword evidence="1" id="KW-0472">Membrane</keyword>
<dbReference type="InterPro" id="IPR010390">
    <property type="entry name" value="ABC-2_transporter-like"/>
</dbReference>
<reference evidence="2 3" key="1">
    <citation type="submission" date="2019-11" db="EMBL/GenBank/DDBJ databases">
        <title>Whole-genome sequence of a the green, strictly anaerobic photosynthetic bacterium Heliobacillus mobilis DSM 6151.</title>
        <authorList>
            <person name="Kyndt J.A."/>
            <person name="Meyer T.E."/>
        </authorList>
    </citation>
    <scope>NUCLEOTIDE SEQUENCE [LARGE SCALE GENOMIC DNA]</scope>
    <source>
        <strain evidence="2 3">DSM 6151</strain>
    </source>
</reference>
<dbReference type="AlphaFoldDB" id="A0A6I3SPS5"/>
<feature type="transmembrane region" description="Helical" evidence="1">
    <location>
        <begin position="186"/>
        <end position="208"/>
    </location>
</feature>
<dbReference type="PANTHER" id="PTHR36832:SF1">
    <property type="entry name" value="SLR1174 PROTEIN"/>
    <property type="match status" value="1"/>
</dbReference>
<proteinExistence type="predicted"/>
<protein>
    <submittedName>
        <fullName evidence="2">Daunorubicin ABC transporter permease</fullName>
    </submittedName>
</protein>
<feature type="transmembrane region" description="Helical" evidence="1">
    <location>
        <begin position="53"/>
        <end position="72"/>
    </location>
</feature>
<keyword evidence="1" id="KW-0812">Transmembrane</keyword>
<name>A0A6I3SPS5_HELMO</name>
<comment type="caution">
    <text evidence="2">The sequence shown here is derived from an EMBL/GenBank/DDBJ whole genome shotgun (WGS) entry which is preliminary data.</text>
</comment>
<dbReference type="Proteomes" id="UP000430670">
    <property type="component" value="Unassembled WGS sequence"/>
</dbReference>